<proteinExistence type="predicted"/>
<reference evidence="1 2" key="1">
    <citation type="submission" date="2013-07" db="EMBL/GenBank/DDBJ databases">
        <title>Genome sequence of Salmonella bongori N268-08 - a rare clinical isolate.</title>
        <authorList>
            <person name="Marti R."/>
            <person name="Hagens S."/>
            <person name="Loessner M.J."/>
            <person name="Klumpp J."/>
        </authorList>
    </citation>
    <scope>NUCLEOTIDE SEQUENCE [LARGE SCALE GENOMIC DNA]</scope>
    <source>
        <strain evidence="1 2">N268-08</strain>
    </source>
</reference>
<organism evidence="1 2">
    <name type="scientific">Salmonella bongori N268-08</name>
    <dbReference type="NCBI Taxonomy" id="1197719"/>
    <lineage>
        <taxon>Bacteria</taxon>
        <taxon>Pseudomonadati</taxon>
        <taxon>Pseudomonadota</taxon>
        <taxon>Gammaproteobacteria</taxon>
        <taxon>Enterobacterales</taxon>
        <taxon>Enterobacteriaceae</taxon>
        <taxon>Salmonella</taxon>
    </lineage>
</organism>
<dbReference type="PATRIC" id="fig|1197719.3.peg.1"/>
<accession>S5NA78</accession>
<protein>
    <submittedName>
        <fullName evidence="1">Uncharacterized protein</fullName>
    </submittedName>
</protein>
<dbReference type="KEGG" id="sbz:A464_1"/>
<dbReference type="EMBL" id="CP006608">
    <property type="protein sequence ID" value="AGR57187.1"/>
    <property type="molecule type" value="Genomic_DNA"/>
</dbReference>
<dbReference type="HOGENOM" id="CLU_3257484_0_0_6"/>
<evidence type="ECO:0000313" key="1">
    <source>
        <dbReference type="EMBL" id="AGR57187.1"/>
    </source>
</evidence>
<dbReference type="Proteomes" id="UP000015042">
    <property type="component" value="Chromosome"/>
</dbReference>
<gene>
    <name evidence="1" type="ORF">A464_1</name>
</gene>
<dbReference type="AlphaFoldDB" id="S5NA78"/>
<evidence type="ECO:0000313" key="2">
    <source>
        <dbReference type="Proteomes" id="UP000015042"/>
    </source>
</evidence>
<name>S5NA78_SALBN</name>
<sequence>MNKKRLRLVARGRNSVYWSKINMSPAVREQNAECDQFKKLLT</sequence>